<dbReference type="InterPro" id="IPR018448">
    <property type="entry name" value="TatB"/>
</dbReference>
<comment type="similarity">
    <text evidence="10">Belongs to the TatB family.</text>
</comment>
<dbReference type="Proteomes" id="UP000322822">
    <property type="component" value="Chromosome 1"/>
</dbReference>
<dbReference type="Pfam" id="PF02416">
    <property type="entry name" value="TatA_B_E"/>
    <property type="match status" value="1"/>
</dbReference>
<dbReference type="GO" id="GO:0033281">
    <property type="term" value="C:TAT protein transport complex"/>
    <property type="evidence" value="ECO:0007669"/>
    <property type="project" value="UniProtKB-UniRule"/>
</dbReference>
<evidence type="ECO:0000256" key="9">
    <source>
        <dbReference type="ARBA" id="ARBA00023136"/>
    </source>
</evidence>
<comment type="subunit">
    <text evidence="10">The Tat system comprises two distinct complexes: a TatABC complex, containing multiple copies of TatA, TatB and TatC subunits, and a separate TatA complex, containing only TatA subunits. Substrates initially bind to the TatABC complex, which probably triggers association of the separate TatA complex to form the active translocon.</text>
</comment>
<dbReference type="Gene3D" id="1.20.5.3310">
    <property type="match status" value="1"/>
</dbReference>
<dbReference type="HAMAP" id="MF_00237">
    <property type="entry name" value="TatB"/>
    <property type="match status" value="1"/>
</dbReference>
<dbReference type="GO" id="GO:0008320">
    <property type="term" value="F:protein transmembrane transporter activity"/>
    <property type="evidence" value="ECO:0007669"/>
    <property type="project" value="UniProtKB-UniRule"/>
</dbReference>
<keyword evidence="6 10" id="KW-0653">Protein transport</keyword>
<dbReference type="AlphaFoldDB" id="A0A5P2H5Q8"/>
<dbReference type="NCBIfam" id="TIGR01410">
    <property type="entry name" value="tatB"/>
    <property type="match status" value="1"/>
</dbReference>
<sequence length="181" mass="19956">MIDLGISKLALIGAVALIVIGPERLPKVARTVGALVGRAQRYINDVKAEVSREVELDELRKMRTEFESAARDVEQTIHKEVNDLNQEVKDQAQAVSDALNGTATDGADSGSPFGSSEGLGFVPSWDAAHKSHNGRKSWRVKQGARPIWFKRQQNTRVWVQSGAARVKRHRPARGAARSFFE</sequence>
<evidence type="ECO:0000256" key="8">
    <source>
        <dbReference type="ARBA" id="ARBA00023010"/>
    </source>
</evidence>
<keyword evidence="9 10" id="KW-0472">Membrane</keyword>
<dbReference type="PANTHER" id="PTHR33162">
    <property type="entry name" value="SEC-INDEPENDENT PROTEIN TRANSLOCASE PROTEIN TATA, CHLOROPLASTIC"/>
    <property type="match status" value="1"/>
</dbReference>
<keyword evidence="7 10" id="KW-1133">Transmembrane helix</keyword>
<evidence type="ECO:0000256" key="7">
    <source>
        <dbReference type="ARBA" id="ARBA00022989"/>
    </source>
</evidence>
<keyword evidence="3 10" id="KW-1003">Cell membrane</keyword>
<keyword evidence="8 10" id="KW-0811">Translocation</keyword>
<dbReference type="InterPro" id="IPR003369">
    <property type="entry name" value="TatA/B/E"/>
</dbReference>
<evidence type="ECO:0000256" key="6">
    <source>
        <dbReference type="ARBA" id="ARBA00022927"/>
    </source>
</evidence>
<dbReference type="RefSeq" id="WP_150373556.1">
    <property type="nucleotide sequence ID" value="NZ_CP044065.1"/>
</dbReference>
<proteinExistence type="inferred from homology"/>
<protein>
    <recommendedName>
        <fullName evidence="10">Sec-independent protein translocase protein TatB</fullName>
    </recommendedName>
</protein>
<dbReference type="OrthoDB" id="9816005at2"/>
<comment type="subcellular location">
    <subcellularLocation>
        <location evidence="10">Cell membrane</location>
        <topology evidence="10">Single-pass membrane protein</topology>
    </subcellularLocation>
    <subcellularLocation>
        <location evidence="1">Membrane</location>
        <topology evidence="1">Single-pass membrane protein</topology>
    </subcellularLocation>
</comment>
<evidence type="ECO:0000256" key="4">
    <source>
        <dbReference type="ARBA" id="ARBA00022519"/>
    </source>
</evidence>
<evidence type="ECO:0000256" key="3">
    <source>
        <dbReference type="ARBA" id="ARBA00022475"/>
    </source>
</evidence>
<evidence type="ECO:0000256" key="10">
    <source>
        <dbReference type="HAMAP-Rule" id="MF_00237"/>
    </source>
</evidence>
<evidence type="ECO:0000313" key="12">
    <source>
        <dbReference type="Proteomes" id="UP000322822"/>
    </source>
</evidence>
<evidence type="ECO:0000313" key="11">
    <source>
        <dbReference type="EMBL" id="QET03477.1"/>
    </source>
</evidence>
<accession>A0A5P2H5Q8</accession>
<dbReference type="PANTHER" id="PTHR33162:SF1">
    <property type="entry name" value="SEC-INDEPENDENT PROTEIN TRANSLOCASE PROTEIN TATA, CHLOROPLASTIC"/>
    <property type="match status" value="1"/>
</dbReference>
<evidence type="ECO:0000256" key="2">
    <source>
        <dbReference type="ARBA" id="ARBA00022448"/>
    </source>
</evidence>
<dbReference type="PRINTS" id="PR01506">
    <property type="entry name" value="TATBPROTEIN"/>
</dbReference>
<keyword evidence="5 10" id="KW-0812">Transmembrane</keyword>
<organism evidence="11 12">
    <name type="scientific">Cupriavidus pauculus</name>
    <dbReference type="NCBI Taxonomy" id="82633"/>
    <lineage>
        <taxon>Bacteria</taxon>
        <taxon>Pseudomonadati</taxon>
        <taxon>Pseudomonadota</taxon>
        <taxon>Betaproteobacteria</taxon>
        <taxon>Burkholderiales</taxon>
        <taxon>Burkholderiaceae</taxon>
        <taxon>Cupriavidus</taxon>
    </lineage>
</organism>
<keyword evidence="2 10" id="KW-0813">Transport</keyword>
<comment type="function">
    <text evidence="10">Part of the twin-arginine translocation (Tat) system that transports large folded proteins containing a characteristic twin-arginine motif in their signal peptide across membranes. Together with TatC, TatB is part of a receptor directly interacting with Tat signal peptides. TatB may form an oligomeric binding site that transiently accommodates folded Tat precursor proteins before their translocation.</text>
</comment>
<keyword evidence="4" id="KW-0997">Cell inner membrane</keyword>
<evidence type="ECO:0000256" key="5">
    <source>
        <dbReference type="ARBA" id="ARBA00022692"/>
    </source>
</evidence>
<gene>
    <name evidence="10 11" type="primary">tatB</name>
    <name evidence="11" type="ORF">FOB72_16435</name>
</gene>
<dbReference type="GO" id="GO:0043953">
    <property type="term" value="P:protein transport by the Tat complex"/>
    <property type="evidence" value="ECO:0007669"/>
    <property type="project" value="UniProtKB-UniRule"/>
</dbReference>
<name>A0A5P2H5Q8_9BURK</name>
<dbReference type="EMBL" id="CP044065">
    <property type="protein sequence ID" value="QET03477.1"/>
    <property type="molecule type" value="Genomic_DNA"/>
</dbReference>
<reference evidence="11 12" key="1">
    <citation type="submission" date="2019-09" db="EMBL/GenBank/DDBJ databases">
        <title>FDA dAtabase for Regulatory Grade micrObial Sequences (FDA-ARGOS): Supporting development and validation of Infectious Disease Dx tests.</title>
        <authorList>
            <person name="Sciortino C."/>
            <person name="Tallon L."/>
            <person name="Sadzewicz L."/>
            <person name="Vavikolanu K."/>
            <person name="Mehta A."/>
            <person name="Aluvathingal J."/>
            <person name="Nadendla S."/>
            <person name="Nandy P."/>
            <person name="Geyer C."/>
            <person name="Yan Y."/>
            <person name="Sichtig H."/>
        </authorList>
    </citation>
    <scope>NUCLEOTIDE SEQUENCE [LARGE SCALE GENOMIC DNA]</scope>
    <source>
        <strain evidence="11 12">FDAARGOS_664</strain>
    </source>
</reference>
<evidence type="ECO:0000256" key="1">
    <source>
        <dbReference type="ARBA" id="ARBA00004167"/>
    </source>
</evidence>